<evidence type="ECO:0000313" key="2">
    <source>
        <dbReference type="Proteomes" id="UP000001064"/>
    </source>
</evidence>
<protein>
    <submittedName>
        <fullName evidence="1">Uncharacterized protein</fullName>
    </submittedName>
</protein>
<proteinExistence type="predicted"/>
<dbReference type="PROSITE" id="PS51257">
    <property type="entry name" value="PROKAR_LIPOPROTEIN"/>
    <property type="match status" value="1"/>
</dbReference>
<dbReference type="Proteomes" id="UP000001064">
    <property type="component" value="Unassembled WGS sequence"/>
</dbReference>
<accession>F1A255</accession>
<dbReference type="InParanoid" id="F1A255"/>
<name>F1A255_DICPU</name>
<evidence type="ECO:0000313" key="1">
    <source>
        <dbReference type="EMBL" id="EGC29727.1"/>
    </source>
</evidence>
<organism evidence="1 2">
    <name type="scientific">Dictyostelium purpureum</name>
    <name type="common">Slime mold</name>
    <dbReference type="NCBI Taxonomy" id="5786"/>
    <lineage>
        <taxon>Eukaryota</taxon>
        <taxon>Amoebozoa</taxon>
        <taxon>Evosea</taxon>
        <taxon>Eumycetozoa</taxon>
        <taxon>Dictyostelia</taxon>
        <taxon>Dictyosteliales</taxon>
        <taxon>Dictyosteliaceae</taxon>
        <taxon>Dictyostelium</taxon>
    </lineage>
</organism>
<dbReference type="KEGG" id="dpp:DICPUDRAFT_158655"/>
<dbReference type="VEuPathDB" id="AmoebaDB:DICPUDRAFT_158655"/>
<reference evidence="2" key="1">
    <citation type="journal article" date="2011" name="Genome Biol.">
        <title>Comparative genomics of the social amoebae Dictyostelium discoideum and Dictyostelium purpureum.</title>
        <authorList>
            <consortium name="US DOE Joint Genome Institute (JGI-PGF)"/>
            <person name="Sucgang R."/>
            <person name="Kuo A."/>
            <person name="Tian X."/>
            <person name="Salerno W."/>
            <person name="Parikh A."/>
            <person name="Feasley C.L."/>
            <person name="Dalin E."/>
            <person name="Tu H."/>
            <person name="Huang E."/>
            <person name="Barry K."/>
            <person name="Lindquist E."/>
            <person name="Shapiro H."/>
            <person name="Bruce D."/>
            <person name="Schmutz J."/>
            <person name="Salamov A."/>
            <person name="Fey P."/>
            <person name="Gaudet P."/>
            <person name="Anjard C."/>
            <person name="Babu M.M."/>
            <person name="Basu S."/>
            <person name="Bushmanova Y."/>
            <person name="van der Wel H."/>
            <person name="Katoh-Kurasawa M."/>
            <person name="Dinh C."/>
            <person name="Coutinho P.M."/>
            <person name="Saito T."/>
            <person name="Elias M."/>
            <person name="Schaap P."/>
            <person name="Kay R.R."/>
            <person name="Henrissat B."/>
            <person name="Eichinger L."/>
            <person name="Rivero F."/>
            <person name="Putnam N.H."/>
            <person name="West C.M."/>
            <person name="Loomis W.F."/>
            <person name="Chisholm R.L."/>
            <person name="Shaulsky G."/>
            <person name="Strassmann J.E."/>
            <person name="Queller D.C."/>
            <person name="Kuspa A."/>
            <person name="Grigoriev I.V."/>
        </authorList>
    </citation>
    <scope>NUCLEOTIDE SEQUENCE [LARGE SCALE GENOMIC DNA]</scope>
    <source>
        <strain evidence="2">QSDP1</strain>
    </source>
</reference>
<keyword evidence="2" id="KW-1185">Reference proteome</keyword>
<dbReference type="AlphaFoldDB" id="F1A255"/>
<dbReference type="EMBL" id="GL871398">
    <property type="protein sequence ID" value="EGC29727.1"/>
    <property type="molecule type" value="Genomic_DNA"/>
</dbReference>
<dbReference type="RefSeq" id="XP_003293753.1">
    <property type="nucleotide sequence ID" value="XM_003293705.1"/>
</dbReference>
<sequence length="83" mass="9232">MLSNFKVNLFLVTNSSIGTGCKTGWLFNLSSIISLRSFTFPTSPLNKLICSSIRVNAFMSLADKSLVSPVPNRRRELKFSLAF</sequence>
<gene>
    <name evidence="1" type="ORF">DICPUDRAFT_158655</name>
</gene>
<dbReference type="GeneID" id="10505067"/>